<sequence>MGDIPQSPSSFRSALSFFNSLDRPKDRPLIPKKTFEVKLVIDGIPKQLIPRARLIGKQDDTNKTIIRNIPAQDYQKPQIPPSNQGPLTPDMEAKQILEAFNKEINSFNFFEIPLDALESDFLKQTLSLANSDLSEKVSPRNSYGIPDRIIERKQVRSRTRHHTDGNARIEGQQHSLRYLPPKNAEDKPLCFKCEKYGYISKYCSQNQPSTSSEAPQTNHSNSGFGEGKIKPLGIARNVDIGLDQAHARTDIYVVSDNVLDNMPFSIGQQQEHIVII</sequence>
<dbReference type="AlphaFoldDB" id="A0A9N9MQI1"/>
<keyword evidence="3" id="KW-1185">Reference proteome</keyword>
<evidence type="ECO:0000313" key="3">
    <source>
        <dbReference type="Proteomes" id="UP001152799"/>
    </source>
</evidence>
<feature type="compositionally biased region" description="Polar residues" evidence="1">
    <location>
        <begin position="205"/>
        <end position="223"/>
    </location>
</feature>
<dbReference type="Proteomes" id="UP001152799">
    <property type="component" value="Chromosome 3"/>
</dbReference>
<name>A0A9N9MQI1_9CUCU</name>
<proteinExistence type="predicted"/>
<dbReference type="EMBL" id="OU892279">
    <property type="protein sequence ID" value="CAG9767020.1"/>
    <property type="molecule type" value="Genomic_DNA"/>
</dbReference>
<reference evidence="2" key="1">
    <citation type="submission" date="2022-01" db="EMBL/GenBank/DDBJ databases">
        <authorList>
            <person name="King R."/>
        </authorList>
    </citation>
    <scope>NUCLEOTIDE SEQUENCE</scope>
</reference>
<gene>
    <name evidence="2" type="ORF">CEUTPL_LOCUS7587</name>
</gene>
<accession>A0A9N9MQI1</accession>
<feature type="region of interest" description="Disordered" evidence="1">
    <location>
        <begin position="205"/>
        <end position="228"/>
    </location>
</feature>
<evidence type="ECO:0000256" key="1">
    <source>
        <dbReference type="SAM" id="MobiDB-lite"/>
    </source>
</evidence>
<organism evidence="2 3">
    <name type="scientific">Ceutorhynchus assimilis</name>
    <name type="common">cabbage seed weevil</name>
    <dbReference type="NCBI Taxonomy" id="467358"/>
    <lineage>
        <taxon>Eukaryota</taxon>
        <taxon>Metazoa</taxon>
        <taxon>Ecdysozoa</taxon>
        <taxon>Arthropoda</taxon>
        <taxon>Hexapoda</taxon>
        <taxon>Insecta</taxon>
        <taxon>Pterygota</taxon>
        <taxon>Neoptera</taxon>
        <taxon>Endopterygota</taxon>
        <taxon>Coleoptera</taxon>
        <taxon>Polyphaga</taxon>
        <taxon>Cucujiformia</taxon>
        <taxon>Curculionidae</taxon>
        <taxon>Ceutorhynchinae</taxon>
        <taxon>Ceutorhynchus</taxon>
    </lineage>
</organism>
<protein>
    <submittedName>
        <fullName evidence="2">Uncharacterized protein</fullName>
    </submittedName>
</protein>
<feature type="region of interest" description="Disordered" evidence="1">
    <location>
        <begin position="154"/>
        <end position="179"/>
    </location>
</feature>
<dbReference type="OrthoDB" id="6780377at2759"/>
<evidence type="ECO:0000313" key="2">
    <source>
        <dbReference type="EMBL" id="CAG9767020.1"/>
    </source>
</evidence>